<keyword evidence="6" id="KW-0560">Oxidoreductase</keyword>
<keyword evidence="3 10" id="KW-0812">Transmembrane</keyword>
<evidence type="ECO:0000256" key="7">
    <source>
        <dbReference type="ARBA" id="ARBA00023136"/>
    </source>
</evidence>
<accession>A0A841JRS5</accession>
<keyword evidence="8" id="KW-1015">Disulfide bond</keyword>
<dbReference type="Pfam" id="PF03412">
    <property type="entry name" value="Peptidase_C39"/>
    <property type="match status" value="1"/>
</dbReference>
<dbReference type="InterPro" id="IPR036249">
    <property type="entry name" value="Thioredoxin-like_sf"/>
</dbReference>
<organism evidence="12 13">
    <name type="scientific">Mucilaginibacter lappiensis</name>
    <dbReference type="NCBI Taxonomy" id="354630"/>
    <lineage>
        <taxon>Bacteria</taxon>
        <taxon>Pseudomonadati</taxon>
        <taxon>Bacteroidota</taxon>
        <taxon>Sphingobacteriia</taxon>
        <taxon>Sphingobacteriales</taxon>
        <taxon>Sphingobacteriaceae</taxon>
        <taxon>Mucilaginibacter</taxon>
    </lineage>
</organism>
<dbReference type="Gene3D" id="3.90.70.10">
    <property type="entry name" value="Cysteine proteinases"/>
    <property type="match status" value="1"/>
</dbReference>
<feature type="transmembrane region" description="Helical" evidence="10">
    <location>
        <begin position="285"/>
        <end position="308"/>
    </location>
</feature>
<dbReference type="Gene3D" id="1.20.1440.130">
    <property type="entry name" value="VKOR domain"/>
    <property type="match status" value="1"/>
</dbReference>
<dbReference type="GO" id="GO:0006508">
    <property type="term" value="P:proteolysis"/>
    <property type="evidence" value="ECO:0007669"/>
    <property type="project" value="InterPro"/>
</dbReference>
<keyword evidence="9" id="KW-0676">Redox-active center</keyword>
<dbReference type="CDD" id="cd02972">
    <property type="entry name" value="DsbA_family"/>
    <property type="match status" value="1"/>
</dbReference>
<comment type="caution">
    <text evidence="12">The sequence shown here is derived from an EMBL/GenBank/DDBJ whole genome shotgun (WGS) entry which is preliminary data.</text>
</comment>
<dbReference type="GO" id="GO:0016020">
    <property type="term" value="C:membrane"/>
    <property type="evidence" value="ECO:0007669"/>
    <property type="project" value="UniProtKB-SubCell"/>
</dbReference>
<proteinExistence type="inferred from homology"/>
<evidence type="ECO:0000256" key="4">
    <source>
        <dbReference type="ARBA" id="ARBA00022719"/>
    </source>
</evidence>
<dbReference type="Proteomes" id="UP000548326">
    <property type="component" value="Unassembled WGS sequence"/>
</dbReference>
<evidence type="ECO:0000256" key="9">
    <source>
        <dbReference type="ARBA" id="ARBA00023284"/>
    </source>
</evidence>
<dbReference type="InterPro" id="IPR012336">
    <property type="entry name" value="Thioredoxin-like_fold"/>
</dbReference>
<dbReference type="PROSITE" id="PS50990">
    <property type="entry name" value="PEPTIDASE_C39"/>
    <property type="match status" value="1"/>
</dbReference>
<evidence type="ECO:0000256" key="3">
    <source>
        <dbReference type="ARBA" id="ARBA00022692"/>
    </source>
</evidence>
<dbReference type="InterPro" id="IPR012932">
    <property type="entry name" value="VKOR"/>
</dbReference>
<dbReference type="Gene3D" id="3.40.30.10">
    <property type="entry name" value="Glutaredoxin"/>
    <property type="match status" value="1"/>
</dbReference>
<feature type="transmembrane region" description="Helical" evidence="10">
    <location>
        <begin position="320"/>
        <end position="340"/>
    </location>
</feature>
<protein>
    <submittedName>
        <fullName evidence="12">Putative membrane protein/glutaredoxin</fullName>
    </submittedName>
</protein>
<reference evidence="12 13" key="1">
    <citation type="submission" date="2020-08" db="EMBL/GenBank/DDBJ databases">
        <title>Genomic Encyclopedia of Type Strains, Phase IV (KMG-V): Genome sequencing to study the core and pangenomes of soil and plant-associated prokaryotes.</title>
        <authorList>
            <person name="Whitman W."/>
        </authorList>
    </citation>
    <scope>NUCLEOTIDE SEQUENCE [LARGE SCALE GENOMIC DNA]</scope>
    <source>
        <strain evidence="12 13">MP601</strain>
    </source>
</reference>
<evidence type="ECO:0000256" key="5">
    <source>
        <dbReference type="ARBA" id="ARBA00022989"/>
    </source>
</evidence>
<evidence type="ECO:0000256" key="1">
    <source>
        <dbReference type="ARBA" id="ARBA00004141"/>
    </source>
</evidence>
<evidence type="ECO:0000256" key="10">
    <source>
        <dbReference type="SAM" id="Phobius"/>
    </source>
</evidence>
<dbReference type="GO" id="GO:0048038">
    <property type="term" value="F:quinone binding"/>
    <property type="evidence" value="ECO:0007669"/>
    <property type="project" value="UniProtKB-KW"/>
</dbReference>
<dbReference type="GO" id="GO:0008233">
    <property type="term" value="F:peptidase activity"/>
    <property type="evidence" value="ECO:0007669"/>
    <property type="project" value="InterPro"/>
</dbReference>
<dbReference type="GO" id="GO:0016491">
    <property type="term" value="F:oxidoreductase activity"/>
    <property type="evidence" value="ECO:0007669"/>
    <property type="project" value="UniProtKB-KW"/>
</dbReference>
<keyword evidence="7 10" id="KW-0472">Membrane</keyword>
<feature type="transmembrane region" description="Helical" evidence="10">
    <location>
        <begin position="175"/>
        <end position="196"/>
    </location>
</feature>
<evidence type="ECO:0000256" key="2">
    <source>
        <dbReference type="ARBA" id="ARBA00006214"/>
    </source>
</evidence>
<dbReference type="InterPro" id="IPR005074">
    <property type="entry name" value="Peptidase_C39"/>
</dbReference>
<dbReference type="CDD" id="cd12921">
    <property type="entry name" value="VKOR_4"/>
    <property type="match status" value="1"/>
</dbReference>
<evidence type="ECO:0000256" key="6">
    <source>
        <dbReference type="ARBA" id="ARBA00023002"/>
    </source>
</evidence>
<dbReference type="EMBL" id="JACHCA010000025">
    <property type="protein sequence ID" value="MBB6131488.1"/>
    <property type="molecule type" value="Genomic_DNA"/>
</dbReference>
<comment type="subcellular location">
    <subcellularLocation>
        <location evidence="1">Membrane</location>
        <topology evidence="1">Multi-pass membrane protein</topology>
    </subcellularLocation>
</comment>
<keyword evidence="5 10" id="KW-1133">Transmembrane helix</keyword>
<feature type="domain" description="Peptidase C39" evidence="11">
    <location>
        <begin position="2"/>
        <end position="120"/>
    </location>
</feature>
<evidence type="ECO:0000313" key="13">
    <source>
        <dbReference type="Proteomes" id="UP000548326"/>
    </source>
</evidence>
<evidence type="ECO:0000256" key="8">
    <source>
        <dbReference type="ARBA" id="ARBA00023157"/>
    </source>
</evidence>
<gene>
    <name evidence="12" type="ORF">HDF22_005639</name>
</gene>
<sequence length="528" mass="61014">MQNRNSVHVISALIKELDIPVTGQSIREQLQKHSDIFSLRAISDSLDLWNIPNAGYQVRVDELIKTEIPLPYIACFAKGEFVLVNEVNEKQITVSNDRWDHHLLTITEFKKYYQGSILAFQKDDESGDPEYRSKRRQEIVENLRIPAIISGLVVIIILCLLLHPSYLSTFQWNNGILLFLKASGLAASILLLIQSIDANNPLIKKFCGGNSEQNCNAILSSKAAKITEWLSWSEVGFFYFAGTWLLLLFNPTDYGIIHLSAIINILCLPYTFYSIYYQWRIAKQWCIFCCTVQVILWMEFGGFLPYIISSLKAPSLRDLSYLFIAMTIPVVLWMLVKPYLIQSIELEIIKPKLYKYKYNKEQFHNSLQKEIKYALPSEEDTIVLGNREANYTVTLVSNPFCSHCSKAHQVLDDLIQIRNDIKLQLVFINRINKLELDKKVAGHFFSLQSGNNEPALKKAMSDWYRQKKKNYELWRLKYPVSENTDVLKPLSMQRDWCRIAGVTGTPTVFINGHRLPEIYEVEDIKYIL</sequence>
<dbReference type="Pfam" id="PF13462">
    <property type="entry name" value="Thioredoxin_4"/>
    <property type="match status" value="1"/>
</dbReference>
<feature type="transmembrane region" description="Helical" evidence="10">
    <location>
        <begin position="255"/>
        <end position="273"/>
    </location>
</feature>
<dbReference type="AlphaFoldDB" id="A0A841JRS5"/>
<name>A0A841JRS5_9SPHI</name>
<comment type="similarity">
    <text evidence="2">Belongs to the VKOR family.</text>
</comment>
<evidence type="ECO:0000259" key="11">
    <source>
        <dbReference type="PROSITE" id="PS50990"/>
    </source>
</evidence>
<evidence type="ECO:0000313" key="12">
    <source>
        <dbReference type="EMBL" id="MBB6131488.1"/>
    </source>
</evidence>
<dbReference type="InterPro" id="IPR038354">
    <property type="entry name" value="VKOR_sf"/>
</dbReference>
<dbReference type="Pfam" id="PF07884">
    <property type="entry name" value="VKOR"/>
    <property type="match status" value="1"/>
</dbReference>
<keyword evidence="4" id="KW-0874">Quinone</keyword>
<feature type="transmembrane region" description="Helical" evidence="10">
    <location>
        <begin position="229"/>
        <end position="249"/>
    </location>
</feature>
<dbReference type="GO" id="GO:0005524">
    <property type="term" value="F:ATP binding"/>
    <property type="evidence" value="ECO:0007669"/>
    <property type="project" value="InterPro"/>
</dbReference>
<feature type="transmembrane region" description="Helical" evidence="10">
    <location>
        <begin position="143"/>
        <end position="163"/>
    </location>
</feature>
<dbReference type="SUPFAM" id="SSF52833">
    <property type="entry name" value="Thioredoxin-like"/>
    <property type="match status" value="1"/>
</dbReference>
<dbReference type="RefSeq" id="WP_183589963.1">
    <property type="nucleotide sequence ID" value="NZ_JACHCA010000025.1"/>
</dbReference>